<feature type="transmembrane region" description="Helical" evidence="1">
    <location>
        <begin position="12"/>
        <end position="30"/>
    </location>
</feature>
<dbReference type="RefSeq" id="WP_060743307.1">
    <property type="nucleotide sequence ID" value="NZ_CP023655.1"/>
</dbReference>
<comment type="caution">
    <text evidence="3">The sequence shown here is derived from an EMBL/GenBank/DDBJ whole genome shotgun (WGS) entry which is preliminary data.</text>
</comment>
<gene>
    <name evidence="2" type="ORF">GBO79_05620</name>
    <name evidence="3" type="ORF">ITQ97_06615</name>
</gene>
<reference evidence="4" key="3">
    <citation type="submission" date="2020-03" db="EMBL/GenBank/DDBJ databases">
        <title>SpeciesPrimer: A bioinformatics pipeline dedicated to the design of qPCR primers for the quantification of bacterial species.</title>
        <authorList>
            <person name="Dreier M."/>
            <person name="Berthoud H."/>
            <person name="Shani N."/>
            <person name="Wechsler D."/>
            <person name="Junier P."/>
        </authorList>
    </citation>
    <scope>NUCLEOTIDE SEQUENCE [LARGE SCALE GENOMIC DNA]</scope>
    <source>
        <strain evidence="4">FAM13073</strain>
    </source>
</reference>
<dbReference type="InterPro" id="IPR043128">
    <property type="entry name" value="Rev_trsase/Diguanyl_cyclase"/>
</dbReference>
<protein>
    <submittedName>
        <fullName evidence="3">GGDEF domain-containing protein</fullName>
    </submittedName>
</protein>
<dbReference type="AlphaFoldDB" id="A0A6L5A1G5"/>
<dbReference type="Proteomes" id="UP000743107">
    <property type="component" value="Unassembled WGS sequence"/>
</dbReference>
<name>A0A6L5A1G5_PEDPE</name>
<keyword evidence="1" id="KW-0812">Transmembrane</keyword>
<feature type="transmembrane region" description="Helical" evidence="1">
    <location>
        <begin position="36"/>
        <end position="55"/>
    </location>
</feature>
<proteinExistence type="predicted"/>
<keyword evidence="1" id="KW-0472">Membrane</keyword>
<dbReference type="Proteomes" id="UP000472573">
    <property type="component" value="Unassembled WGS sequence"/>
</dbReference>
<evidence type="ECO:0000313" key="5">
    <source>
        <dbReference type="Proteomes" id="UP000743107"/>
    </source>
</evidence>
<evidence type="ECO:0000313" key="4">
    <source>
        <dbReference type="Proteomes" id="UP000472573"/>
    </source>
</evidence>
<evidence type="ECO:0000313" key="3">
    <source>
        <dbReference type="EMBL" id="MBF7127478.1"/>
    </source>
</evidence>
<feature type="transmembrane region" description="Helical" evidence="1">
    <location>
        <begin position="87"/>
        <end position="107"/>
    </location>
</feature>
<dbReference type="EMBL" id="WENB01000003">
    <property type="protein sequence ID" value="KAF0413431.1"/>
    <property type="molecule type" value="Genomic_DNA"/>
</dbReference>
<keyword evidence="1" id="KW-1133">Transmembrane helix</keyword>
<evidence type="ECO:0000256" key="1">
    <source>
        <dbReference type="SAM" id="Phobius"/>
    </source>
</evidence>
<dbReference type="Gene3D" id="3.30.70.270">
    <property type="match status" value="1"/>
</dbReference>
<reference evidence="2" key="2">
    <citation type="submission" date="2019-12" db="EMBL/GenBank/DDBJ databases">
        <title>SpeciesPrimer: A bioinformatics pipeline dedicated to the design of qPCR primers for the quantification of bacterial species.</title>
        <authorList>
            <person name="Dreier M."/>
            <person name="Berthoud H."/>
            <person name="Shani N."/>
            <person name="Wechsler D."/>
            <person name="Junier P."/>
        </authorList>
    </citation>
    <scope>NUCLEOTIDE SEQUENCE</scope>
    <source>
        <strain evidence="2">FAM13073</strain>
    </source>
</reference>
<reference evidence="2 4" key="1">
    <citation type="submission" date="2019-10" db="EMBL/GenBank/DDBJ databases">
        <authorList>
            <person name="Irmler S."/>
            <person name="Berthoud H."/>
            <person name="Roetschi A."/>
            <person name="Arias E."/>
            <person name="Shani N."/>
            <person name="Wuethrich D."/>
            <person name="Bruggmann R."/>
        </authorList>
    </citation>
    <scope>NUCLEOTIDE SEQUENCE [LARGE SCALE GENOMIC DNA]</scope>
    <source>
        <strain evidence="2 4">FAM13073</strain>
    </source>
</reference>
<accession>A0A6L5A1G5</accession>
<evidence type="ECO:0000313" key="2">
    <source>
        <dbReference type="EMBL" id="KAF0413431.1"/>
    </source>
</evidence>
<keyword evidence="4" id="KW-1185">Reference proteome</keyword>
<organism evidence="3 5">
    <name type="scientific">Pediococcus pentosaceus</name>
    <dbReference type="NCBI Taxonomy" id="1255"/>
    <lineage>
        <taxon>Bacteria</taxon>
        <taxon>Bacillati</taxon>
        <taxon>Bacillota</taxon>
        <taxon>Bacilli</taxon>
        <taxon>Lactobacillales</taxon>
        <taxon>Lactobacillaceae</taxon>
        <taxon>Pediococcus</taxon>
    </lineage>
</organism>
<sequence>MQNKNSKDRLYEDIGLLLLLLMLSITAVLMMLSQNIVVNIIYLIITMGILIVTYFMGIIPSLLANMVFIAFQTVVMLYEYFGLNHEIQWSLLFWLIMPLLISLTMYLSTRSQIALQKANSDLHAALVERGAFDQQTNLRTMVAYVEDAGVFIETSRRFEIPVATLILKIRYFNDLRRMMSDRQLQLLLQIASEVIKSSTRDNDITYILENEDPTWAILLYTNATGGRIAGQRAKDAFEKRIKKSPELVNLAISMVVGVSEWNAEEMSNPYDLMNDGIKETQYDV</sequence>
<reference evidence="3" key="4">
    <citation type="submission" date="2020-11" db="EMBL/GenBank/DDBJ databases">
        <title>Antibiotic susceptibility profiles of Pediococcus pentosaceus from various origins and their implications for the safety assessment of strains with food-technology applications.</title>
        <authorList>
            <person name="Shani N."/>
            <person name="Oberhaensli S."/>
            <person name="Arias E."/>
        </authorList>
    </citation>
    <scope>NUCLEOTIDE SEQUENCE</scope>
    <source>
        <strain evidence="3">FAM 19164</strain>
    </source>
</reference>
<dbReference type="EMBL" id="JADOFV010000003">
    <property type="protein sequence ID" value="MBF7127478.1"/>
    <property type="molecule type" value="Genomic_DNA"/>
</dbReference>
<feature type="transmembrane region" description="Helical" evidence="1">
    <location>
        <begin position="62"/>
        <end position="81"/>
    </location>
</feature>